<evidence type="ECO:0000313" key="5">
    <source>
        <dbReference type="EMBL" id="KAF6001985.1"/>
    </source>
</evidence>
<dbReference type="PANTHER" id="PTHR43270:SF12">
    <property type="entry name" value="SUCCINYL-DIAMINOPIMELATE DESUCCINYLASE"/>
    <property type="match status" value="1"/>
</dbReference>
<dbReference type="Gene3D" id="3.30.70.360">
    <property type="match status" value="1"/>
</dbReference>
<feature type="region of interest" description="Disordered" evidence="4">
    <location>
        <begin position="363"/>
        <end position="396"/>
    </location>
</feature>
<proteinExistence type="predicted"/>
<evidence type="ECO:0000256" key="4">
    <source>
        <dbReference type="SAM" id="MobiDB-lite"/>
    </source>
</evidence>
<dbReference type="GO" id="GO:0046872">
    <property type="term" value="F:metal ion binding"/>
    <property type="evidence" value="ECO:0007669"/>
    <property type="project" value="UniProtKB-KW"/>
</dbReference>
<name>A0A7J7IFV4_9RHOD</name>
<comment type="caution">
    <text evidence="5">The sequence shown here is derived from an EMBL/GenBank/DDBJ whole genome shotgun (WGS) entry which is preliminary data.</text>
</comment>
<dbReference type="PANTHER" id="PTHR43270">
    <property type="entry name" value="BETA-ALA-HIS DIPEPTIDASE"/>
    <property type="match status" value="1"/>
</dbReference>
<sequence>MNRRLYLILVIVVSVLLTLSALRFAHQLRRSRSVPALSRDAQRTLGRAKLEYASERERFREWLRELVRYRTVSSESGNDAAFLACAQRLEELARTQVGCQVTRIVQRQGRRPAVLAQCTLGRSSERSVLPQAPFTSSERARAILFYGHYDVQPADAEKDGWTMTRDAFDPVEFDGRIYARGVSDDKAGVTALLAALTVLRQRLAIEVEEQTSAPMRPLMVKLLLEGEEEIGSPGLEVLLEQHQDLLFSVQCEEDEAAASCKNASIEFIVSVDGGQVDDRTGSLLLGLRGAAAFQVKVQGPQNDVHSGAWGGAVPNPLQGLAGLLASLHHSGNGSVAIPGFYAGIPDQNWSGIPFHARIGVTGGSTHPALRTSRRAASGPSTTRRRRVRPLSELPCPPVVPTDARNRRPWRWLCG</sequence>
<organism evidence="5 6">
    <name type="scientific">Cyanidiococcus yangmingshanensis</name>
    <dbReference type="NCBI Taxonomy" id="2690220"/>
    <lineage>
        <taxon>Eukaryota</taxon>
        <taxon>Rhodophyta</taxon>
        <taxon>Bangiophyceae</taxon>
        <taxon>Cyanidiales</taxon>
        <taxon>Cyanidiaceae</taxon>
        <taxon>Cyanidiococcus</taxon>
    </lineage>
</organism>
<dbReference type="OrthoDB" id="3064516at2759"/>
<dbReference type="EMBL" id="VWRR01000012">
    <property type="protein sequence ID" value="KAF6001985.1"/>
    <property type="molecule type" value="Genomic_DNA"/>
</dbReference>
<dbReference type="Proteomes" id="UP000530660">
    <property type="component" value="Unassembled WGS sequence"/>
</dbReference>
<dbReference type="Gene3D" id="3.40.630.10">
    <property type="entry name" value="Zn peptidases"/>
    <property type="match status" value="1"/>
</dbReference>
<evidence type="ECO:0000313" key="6">
    <source>
        <dbReference type="Proteomes" id="UP000530660"/>
    </source>
</evidence>
<keyword evidence="1" id="KW-0645">Protease</keyword>
<evidence type="ECO:0000256" key="1">
    <source>
        <dbReference type="ARBA" id="ARBA00022670"/>
    </source>
</evidence>
<reference evidence="5 6" key="1">
    <citation type="journal article" date="2020" name="J. Phycol.">
        <title>Comparative genome analysis reveals Cyanidiococcus gen. nov., a new extremophilic red algal genus sister to Cyanidioschyzon (Cyanidioschyzonaceae, Rhodophyta).</title>
        <authorList>
            <person name="Liu S.-L."/>
            <person name="Chiang Y.-R."/>
            <person name="Yoon H.S."/>
            <person name="Fu H.-Y."/>
        </authorList>
    </citation>
    <scope>NUCLEOTIDE SEQUENCE [LARGE SCALE GENOMIC DNA]</scope>
    <source>
        <strain evidence="5 6">THAL066</strain>
    </source>
</reference>
<protein>
    <submittedName>
        <fullName evidence="5">Metallopeptidase M20</fullName>
    </submittedName>
</protein>
<keyword evidence="2" id="KW-0479">Metal-binding</keyword>
<gene>
    <name evidence="5" type="primary">CNDP2</name>
    <name evidence="5" type="ORF">F1559_002699</name>
</gene>
<dbReference type="GO" id="GO:0006508">
    <property type="term" value="P:proteolysis"/>
    <property type="evidence" value="ECO:0007669"/>
    <property type="project" value="UniProtKB-KW"/>
</dbReference>
<dbReference type="Pfam" id="PF01546">
    <property type="entry name" value="Peptidase_M20"/>
    <property type="match status" value="1"/>
</dbReference>
<dbReference type="InterPro" id="IPR051458">
    <property type="entry name" value="Cyt/Met_Dipeptidase"/>
</dbReference>
<dbReference type="SUPFAM" id="SSF53187">
    <property type="entry name" value="Zn-dependent exopeptidases"/>
    <property type="match status" value="1"/>
</dbReference>
<evidence type="ECO:0000256" key="2">
    <source>
        <dbReference type="ARBA" id="ARBA00022723"/>
    </source>
</evidence>
<evidence type="ECO:0000256" key="3">
    <source>
        <dbReference type="ARBA" id="ARBA00022801"/>
    </source>
</evidence>
<accession>A0A7J7IFV4</accession>
<keyword evidence="6" id="KW-1185">Reference proteome</keyword>
<dbReference type="AlphaFoldDB" id="A0A7J7IFV4"/>
<dbReference type="InterPro" id="IPR002933">
    <property type="entry name" value="Peptidase_M20"/>
</dbReference>
<keyword evidence="3" id="KW-0378">Hydrolase</keyword>
<dbReference type="GO" id="GO:0008233">
    <property type="term" value="F:peptidase activity"/>
    <property type="evidence" value="ECO:0007669"/>
    <property type="project" value="UniProtKB-KW"/>
</dbReference>